<reference evidence="4 5" key="1">
    <citation type="journal article" date="2017" name="Mol. Biol. Evol.">
        <title>The 4-celled Tetrabaena socialis nuclear genome reveals the essential components for genetic control of cell number at the origin of multicellularity in the volvocine lineage.</title>
        <authorList>
            <person name="Featherston J."/>
            <person name="Arakaki Y."/>
            <person name="Hanschen E.R."/>
            <person name="Ferris P.J."/>
            <person name="Michod R.E."/>
            <person name="Olson B.J.S.C."/>
            <person name="Nozaki H."/>
            <person name="Durand P.M."/>
        </authorList>
    </citation>
    <scope>NUCLEOTIDE SEQUENCE [LARGE SCALE GENOMIC DNA]</scope>
    <source>
        <strain evidence="4 5">NIES-571</strain>
    </source>
</reference>
<evidence type="ECO:0000256" key="2">
    <source>
        <dbReference type="SAM" id="MobiDB-lite"/>
    </source>
</evidence>
<dbReference type="PANTHER" id="PTHR12770:SF20">
    <property type="entry name" value="PROTEIN ROOT UVB SENSITIVE 6"/>
    <property type="match status" value="1"/>
</dbReference>
<protein>
    <recommendedName>
        <fullName evidence="3">Protein root UVB sensitive/RUS domain-containing protein</fullName>
    </recommendedName>
</protein>
<feature type="region of interest" description="Disordered" evidence="2">
    <location>
        <begin position="96"/>
        <end position="169"/>
    </location>
</feature>
<sequence length="438" mass="47154">MSDTRFALASMTTPLAATEPHGHGLRFSLAPASSHRASLLAFINAPVSVAFLNPHPDAERRDEALQLNPARFPPWKKLPLPPALPKLGAANRHSLVEQGQGPDEGGAVAVESSAGRRRRIYMPRDPASTPHPSLSASPSSTPPASAAASAASAHQQQQQQQQQQHDASHHGFDIVDERQTHEDHLRALVHAYFLPNGFPDSVAPQYAPYMFWRGVQYFFGGAISVFTTQSLLGALGVAGGYRGEAAAAINWVIKDGAGRLGRLLFARWGRELDCELKQFRLAGKGGDAGGPAVLGTQGYLLASRKEVDSVELPYMNRARLAYCSRHYLLDGAVPGVAEANQGEPLLPWGRYNQSRLVLGASVEAACAGSSDLAYSAGLFREGRYLVTYRWEPGGDGGVVAALYPDFLSQAEGRGWKLGQTMLNPRENRILRLAVPLVA</sequence>
<accession>A0A2J8AK10</accession>
<evidence type="ECO:0000256" key="1">
    <source>
        <dbReference type="ARBA" id="ARBA00007558"/>
    </source>
</evidence>
<comment type="caution">
    <text evidence="4">The sequence shown here is derived from an EMBL/GenBank/DDBJ whole genome shotgun (WGS) entry which is preliminary data.</text>
</comment>
<keyword evidence="5" id="KW-1185">Reference proteome</keyword>
<dbReference type="InterPro" id="IPR054549">
    <property type="entry name" value="UVB_sens_RUS_dom"/>
</dbReference>
<name>A0A2J8AK10_9CHLO</name>
<feature type="domain" description="Protein root UVB sensitive/RUS" evidence="3">
    <location>
        <begin position="181"/>
        <end position="283"/>
    </location>
</feature>
<evidence type="ECO:0000313" key="4">
    <source>
        <dbReference type="EMBL" id="PNH12864.1"/>
    </source>
</evidence>
<dbReference type="AlphaFoldDB" id="A0A2J8AK10"/>
<dbReference type="OrthoDB" id="364779at2759"/>
<dbReference type="Pfam" id="PF04884">
    <property type="entry name" value="UVB_sens_prot"/>
    <property type="match status" value="1"/>
</dbReference>
<dbReference type="PANTHER" id="PTHR12770">
    <property type="entry name" value="RUS1 FAMILY PROTEIN C16ORF58"/>
    <property type="match status" value="1"/>
</dbReference>
<proteinExistence type="inferred from homology"/>
<gene>
    <name evidence="4" type="ORF">TSOC_000128</name>
</gene>
<evidence type="ECO:0000313" key="5">
    <source>
        <dbReference type="Proteomes" id="UP000236333"/>
    </source>
</evidence>
<dbReference type="InterPro" id="IPR006968">
    <property type="entry name" value="RUS_fam"/>
</dbReference>
<organism evidence="4 5">
    <name type="scientific">Tetrabaena socialis</name>
    <dbReference type="NCBI Taxonomy" id="47790"/>
    <lineage>
        <taxon>Eukaryota</taxon>
        <taxon>Viridiplantae</taxon>
        <taxon>Chlorophyta</taxon>
        <taxon>core chlorophytes</taxon>
        <taxon>Chlorophyceae</taxon>
        <taxon>CS clade</taxon>
        <taxon>Chlamydomonadales</taxon>
        <taxon>Tetrabaenaceae</taxon>
        <taxon>Tetrabaena</taxon>
    </lineage>
</organism>
<evidence type="ECO:0000259" key="3">
    <source>
        <dbReference type="Pfam" id="PF04884"/>
    </source>
</evidence>
<feature type="compositionally biased region" description="Low complexity" evidence="2">
    <location>
        <begin position="126"/>
        <end position="165"/>
    </location>
</feature>
<dbReference type="Proteomes" id="UP000236333">
    <property type="component" value="Unassembled WGS sequence"/>
</dbReference>
<dbReference type="EMBL" id="PGGS01000002">
    <property type="protein sequence ID" value="PNH12864.1"/>
    <property type="molecule type" value="Genomic_DNA"/>
</dbReference>
<comment type="similarity">
    <text evidence="1">Belongs to the RUS1 family.</text>
</comment>